<proteinExistence type="predicted"/>
<dbReference type="OrthoDB" id="3541485at2"/>
<dbReference type="AlphaFoldDB" id="A0A1I0EVX1"/>
<dbReference type="Proteomes" id="UP000199361">
    <property type="component" value="Unassembled WGS sequence"/>
</dbReference>
<reference evidence="1 2" key="1">
    <citation type="submission" date="2016-10" db="EMBL/GenBank/DDBJ databases">
        <authorList>
            <person name="de Groot N.N."/>
        </authorList>
    </citation>
    <scope>NUCLEOTIDE SEQUENCE [LARGE SCALE GENOMIC DNA]</scope>
    <source>
        <strain evidence="1 2">CGMCC 4.5598</strain>
    </source>
</reference>
<evidence type="ECO:0000313" key="2">
    <source>
        <dbReference type="Proteomes" id="UP000199361"/>
    </source>
</evidence>
<dbReference type="STRING" id="568860.SAMN05421811_103213"/>
<sequence length="94" mass="10641">MREEYDPDRHGSYGAWLRSKGLQVRAGGWTHATHDQAREYVGKDGRRVKDVTDQLGNRVVQHGRDQQSVHIKSPETVHAVIQRSPQKKEVGDVG</sequence>
<keyword evidence="2" id="KW-1185">Reference proteome</keyword>
<accession>A0A1I0EVX1</accession>
<dbReference type="RefSeq" id="WP_143082170.1">
    <property type="nucleotide sequence ID" value="NZ_FOHX01000003.1"/>
</dbReference>
<organism evidence="1 2">
    <name type="scientific">Nonomuraea wenchangensis</name>
    <dbReference type="NCBI Taxonomy" id="568860"/>
    <lineage>
        <taxon>Bacteria</taxon>
        <taxon>Bacillati</taxon>
        <taxon>Actinomycetota</taxon>
        <taxon>Actinomycetes</taxon>
        <taxon>Streptosporangiales</taxon>
        <taxon>Streptosporangiaceae</taxon>
        <taxon>Nonomuraea</taxon>
    </lineage>
</organism>
<evidence type="ECO:0000313" key="1">
    <source>
        <dbReference type="EMBL" id="SET49283.1"/>
    </source>
</evidence>
<name>A0A1I0EVX1_9ACTN</name>
<gene>
    <name evidence="1" type="ORF">SAMN05421811_103213</name>
</gene>
<protein>
    <submittedName>
        <fullName evidence="1">Uncharacterized protein</fullName>
    </submittedName>
</protein>
<dbReference type="EMBL" id="FOHX01000003">
    <property type="protein sequence ID" value="SET49283.1"/>
    <property type="molecule type" value="Genomic_DNA"/>
</dbReference>